<accession>A0ABY8JLE6</accession>
<organism evidence="7 8">
    <name type="scientific">Bradyrhizobium brasilense</name>
    <dbReference type="NCBI Taxonomy" id="1419277"/>
    <lineage>
        <taxon>Bacteria</taxon>
        <taxon>Pseudomonadati</taxon>
        <taxon>Pseudomonadota</taxon>
        <taxon>Alphaproteobacteria</taxon>
        <taxon>Hyphomicrobiales</taxon>
        <taxon>Nitrobacteraceae</taxon>
        <taxon>Bradyrhizobium</taxon>
    </lineage>
</organism>
<keyword evidence="5" id="KW-0804">Transcription</keyword>
<gene>
    <name evidence="7" type="ORF">QA636_13205</name>
</gene>
<feature type="domain" description="HTH lysR-type" evidence="6">
    <location>
        <begin position="1"/>
        <end position="58"/>
    </location>
</feature>
<evidence type="ECO:0000256" key="5">
    <source>
        <dbReference type="ARBA" id="ARBA00023163"/>
    </source>
</evidence>
<evidence type="ECO:0000259" key="6">
    <source>
        <dbReference type="PROSITE" id="PS50931"/>
    </source>
</evidence>
<keyword evidence="4" id="KW-0238">DNA-binding</keyword>
<dbReference type="InterPro" id="IPR000847">
    <property type="entry name" value="LysR_HTH_N"/>
</dbReference>
<protein>
    <submittedName>
        <fullName evidence="7">LysR family transcriptional regulator</fullName>
    </submittedName>
</protein>
<keyword evidence="8" id="KW-1185">Reference proteome</keyword>
<dbReference type="PANTHER" id="PTHR30126:SF21">
    <property type="entry name" value="TRANSCRIPTIONAL REGULATOR-RELATED"/>
    <property type="match status" value="1"/>
</dbReference>
<dbReference type="InterPro" id="IPR036390">
    <property type="entry name" value="WH_DNA-bd_sf"/>
</dbReference>
<dbReference type="Pfam" id="PF00126">
    <property type="entry name" value="HTH_1"/>
    <property type="match status" value="1"/>
</dbReference>
<reference evidence="7 8" key="1">
    <citation type="submission" date="2023-04" db="EMBL/GenBank/DDBJ databases">
        <title>Australian commercial rhizobial inoculants.</title>
        <authorList>
            <person name="Kohlmeier M.G."/>
            <person name="O'Hara G.W."/>
            <person name="Colombi E."/>
            <person name="Ramsay J.P."/>
            <person name="Terpolilli J."/>
        </authorList>
    </citation>
    <scope>NUCLEOTIDE SEQUENCE [LARGE SCALE GENOMIC DNA]</scope>
    <source>
        <strain evidence="7 8">CB627</strain>
    </source>
</reference>
<evidence type="ECO:0000313" key="8">
    <source>
        <dbReference type="Proteomes" id="UP001221546"/>
    </source>
</evidence>
<evidence type="ECO:0000256" key="2">
    <source>
        <dbReference type="ARBA" id="ARBA00009437"/>
    </source>
</evidence>
<name>A0ABY8JLE6_9BRAD</name>
<evidence type="ECO:0000313" key="7">
    <source>
        <dbReference type="EMBL" id="WFU66400.1"/>
    </source>
</evidence>
<dbReference type="InterPro" id="IPR005119">
    <property type="entry name" value="LysR_subst-bd"/>
</dbReference>
<evidence type="ECO:0000256" key="1">
    <source>
        <dbReference type="ARBA" id="ARBA00003502"/>
    </source>
</evidence>
<dbReference type="Gene3D" id="3.40.190.290">
    <property type="match status" value="1"/>
</dbReference>
<keyword evidence="3" id="KW-0805">Transcription regulation</keyword>
<proteinExistence type="inferred from homology"/>
<comment type="similarity">
    <text evidence="2">Belongs to the LysR transcriptional regulatory family.</text>
</comment>
<dbReference type="InterPro" id="IPR036388">
    <property type="entry name" value="WH-like_DNA-bd_sf"/>
</dbReference>
<dbReference type="CDD" id="cd05466">
    <property type="entry name" value="PBP2_LTTR_substrate"/>
    <property type="match status" value="1"/>
</dbReference>
<evidence type="ECO:0000256" key="3">
    <source>
        <dbReference type="ARBA" id="ARBA00023015"/>
    </source>
</evidence>
<dbReference type="Pfam" id="PF03466">
    <property type="entry name" value="LysR_substrate"/>
    <property type="match status" value="1"/>
</dbReference>
<dbReference type="RefSeq" id="WP_076824117.1">
    <property type="nucleotide sequence ID" value="NZ_CP121646.1"/>
</dbReference>
<comment type="function">
    <text evidence="1">NodD regulates the expression of the nodABCFE genes which encode other nodulation proteins. NodD is also a negative regulator of its own expression. Binds flavonoids as inducers.</text>
</comment>
<dbReference type="PRINTS" id="PR00039">
    <property type="entry name" value="HTHLYSR"/>
</dbReference>
<dbReference type="Gene3D" id="1.10.10.10">
    <property type="entry name" value="Winged helix-like DNA-binding domain superfamily/Winged helix DNA-binding domain"/>
    <property type="match status" value="1"/>
</dbReference>
<dbReference type="SUPFAM" id="SSF53850">
    <property type="entry name" value="Periplasmic binding protein-like II"/>
    <property type="match status" value="1"/>
</dbReference>
<dbReference type="PANTHER" id="PTHR30126">
    <property type="entry name" value="HTH-TYPE TRANSCRIPTIONAL REGULATOR"/>
    <property type="match status" value="1"/>
</dbReference>
<dbReference type="PROSITE" id="PS50931">
    <property type="entry name" value="HTH_LYSR"/>
    <property type="match status" value="1"/>
</dbReference>
<dbReference type="EMBL" id="CP121646">
    <property type="protein sequence ID" value="WFU66400.1"/>
    <property type="molecule type" value="Genomic_DNA"/>
</dbReference>
<dbReference type="Proteomes" id="UP001221546">
    <property type="component" value="Chromosome"/>
</dbReference>
<sequence>MDTELARTFLTVVSAGNFITAAERLHVSQSTVSTRIHTLEQQLGCVLFVRNKAGTKLTPAGRQFQRHASVLVRTVEQARHDVGIPKGFSATLVVGGRIGLWEEYLLRWLPLMTRAHPDISIRAESALEPELMQGLVEGRIDIGVMYTPQSRPGLKVEQLFEEQLILVSTDPKSAPEPGPRYVYVDWGPEFYARHATLFPNFAGPALTVNIGWLGLQHLLENGGSGFFARRIVEPLLKARRLHAVAGAPGFAMPAYVAYPADSQDDHLARAVETMHRLAASQVNASADLPRSRPAARRRR</sequence>
<evidence type="ECO:0000256" key="4">
    <source>
        <dbReference type="ARBA" id="ARBA00023125"/>
    </source>
</evidence>
<dbReference type="SUPFAM" id="SSF46785">
    <property type="entry name" value="Winged helix' DNA-binding domain"/>
    <property type="match status" value="1"/>
</dbReference>